<dbReference type="InterPro" id="IPR051262">
    <property type="entry name" value="SMP-30/CGR1_Lactonase"/>
</dbReference>
<keyword evidence="5" id="KW-1185">Reference proteome</keyword>
<proteinExistence type="predicted"/>
<dbReference type="PANTHER" id="PTHR47572">
    <property type="entry name" value="LIPOPROTEIN-RELATED"/>
    <property type="match status" value="1"/>
</dbReference>
<dbReference type="STRING" id="44941.A0A397U8R7"/>
<organism evidence="4 5">
    <name type="scientific">Gigaspora rosea</name>
    <dbReference type="NCBI Taxonomy" id="44941"/>
    <lineage>
        <taxon>Eukaryota</taxon>
        <taxon>Fungi</taxon>
        <taxon>Fungi incertae sedis</taxon>
        <taxon>Mucoromycota</taxon>
        <taxon>Glomeromycotina</taxon>
        <taxon>Glomeromycetes</taxon>
        <taxon>Diversisporales</taxon>
        <taxon>Gigasporaceae</taxon>
        <taxon>Gigaspora</taxon>
    </lineage>
</organism>
<evidence type="ECO:0000256" key="2">
    <source>
        <dbReference type="SAM" id="SignalP"/>
    </source>
</evidence>
<feature type="signal peptide" evidence="2">
    <location>
        <begin position="1"/>
        <end position="20"/>
    </location>
</feature>
<feature type="chain" id="PRO_5017361033" description="SMP-30/Gluconolactonase/LRE-like region domain-containing protein" evidence="2">
    <location>
        <begin position="21"/>
        <end position="337"/>
    </location>
</feature>
<gene>
    <name evidence="4" type="ORF">C2G38_2224830</name>
</gene>
<evidence type="ECO:0000256" key="1">
    <source>
        <dbReference type="ARBA" id="ARBA00022801"/>
    </source>
</evidence>
<evidence type="ECO:0000313" key="4">
    <source>
        <dbReference type="EMBL" id="RIB03516.1"/>
    </source>
</evidence>
<dbReference type="AlphaFoldDB" id="A0A397U8R7"/>
<dbReference type="EMBL" id="QKWP01002389">
    <property type="protein sequence ID" value="RIB03516.1"/>
    <property type="molecule type" value="Genomic_DNA"/>
</dbReference>
<dbReference type="Proteomes" id="UP000266673">
    <property type="component" value="Unassembled WGS sequence"/>
</dbReference>
<name>A0A397U8R7_9GLOM</name>
<reference evidence="4 5" key="1">
    <citation type="submission" date="2018-06" db="EMBL/GenBank/DDBJ databases">
        <title>Comparative genomics reveals the genomic features of Rhizophagus irregularis, R. cerebriforme, R. diaphanum and Gigaspora rosea, and their symbiotic lifestyle signature.</title>
        <authorList>
            <person name="Morin E."/>
            <person name="San Clemente H."/>
            <person name="Chen E.C.H."/>
            <person name="De La Providencia I."/>
            <person name="Hainaut M."/>
            <person name="Kuo A."/>
            <person name="Kohler A."/>
            <person name="Murat C."/>
            <person name="Tang N."/>
            <person name="Roy S."/>
            <person name="Loubradou J."/>
            <person name="Henrissat B."/>
            <person name="Grigoriev I.V."/>
            <person name="Corradi N."/>
            <person name="Roux C."/>
            <person name="Martin F.M."/>
        </authorList>
    </citation>
    <scope>NUCLEOTIDE SEQUENCE [LARGE SCALE GENOMIC DNA]</scope>
    <source>
        <strain evidence="4 5">DAOM 194757</strain>
    </source>
</reference>
<dbReference type="Gene3D" id="2.120.10.30">
    <property type="entry name" value="TolB, C-terminal domain"/>
    <property type="match status" value="1"/>
</dbReference>
<accession>A0A397U8R7</accession>
<dbReference type="Pfam" id="PF08450">
    <property type="entry name" value="SGL"/>
    <property type="match status" value="1"/>
</dbReference>
<dbReference type="InterPro" id="IPR013658">
    <property type="entry name" value="SGL"/>
</dbReference>
<sequence length="337" mass="37680">MWKISLQILLTLSTLSFTIAQLENQTTKPFFTPQNTLFGDSIEGTSVDELGNIFATNFLNETFAIGQIFPEQKTFFLSNNDSSSFNGIRFLKLTKDEKITIKSIFLAADKKRSEVTKVTLFQNNNIEQTTFCKDDSFIEPNDLAISYNSGRIYISGQNFTNTTQKGDGGLWLCEPDGQAKQLLSLGRTNGIELSPDEKVLYLSEAFNRDFIPISNKIWKFSVDVNNGQISNQELFIDFAQLDSSQFADIDGMRCDVEGNLWVTRNGDGKVLKFSADKKLLLELNTEQIIKTANLEFGGKNGSTLFIVGKCKDDNSKGCVDVFENSKPGRAFSVLTRT</sequence>
<keyword evidence="2" id="KW-0732">Signal</keyword>
<dbReference type="InterPro" id="IPR011042">
    <property type="entry name" value="6-blade_b-propeller_TolB-like"/>
</dbReference>
<keyword evidence="1" id="KW-0378">Hydrolase</keyword>
<feature type="domain" description="SMP-30/Gluconolactonase/LRE-like region" evidence="3">
    <location>
        <begin position="120"/>
        <end position="307"/>
    </location>
</feature>
<dbReference type="GO" id="GO:0016787">
    <property type="term" value="F:hydrolase activity"/>
    <property type="evidence" value="ECO:0007669"/>
    <property type="project" value="UniProtKB-KW"/>
</dbReference>
<comment type="caution">
    <text evidence="4">The sequence shown here is derived from an EMBL/GenBank/DDBJ whole genome shotgun (WGS) entry which is preliminary data.</text>
</comment>
<dbReference type="SUPFAM" id="SSF63829">
    <property type="entry name" value="Calcium-dependent phosphotriesterase"/>
    <property type="match status" value="1"/>
</dbReference>
<dbReference type="PANTHER" id="PTHR47572:SF4">
    <property type="entry name" value="LACTONASE DRP35"/>
    <property type="match status" value="1"/>
</dbReference>
<protein>
    <recommendedName>
        <fullName evidence="3">SMP-30/Gluconolactonase/LRE-like region domain-containing protein</fullName>
    </recommendedName>
</protein>
<dbReference type="OrthoDB" id="423498at2759"/>
<evidence type="ECO:0000259" key="3">
    <source>
        <dbReference type="Pfam" id="PF08450"/>
    </source>
</evidence>
<evidence type="ECO:0000313" key="5">
    <source>
        <dbReference type="Proteomes" id="UP000266673"/>
    </source>
</evidence>